<organism evidence="9 10">
    <name type="scientific">Parnassius apollo</name>
    <name type="common">Apollo butterfly</name>
    <name type="synonym">Papilio apollo</name>
    <dbReference type="NCBI Taxonomy" id="110799"/>
    <lineage>
        <taxon>Eukaryota</taxon>
        <taxon>Metazoa</taxon>
        <taxon>Ecdysozoa</taxon>
        <taxon>Arthropoda</taxon>
        <taxon>Hexapoda</taxon>
        <taxon>Insecta</taxon>
        <taxon>Pterygota</taxon>
        <taxon>Neoptera</taxon>
        <taxon>Endopterygota</taxon>
        <taxon>Lepidoptera</taxon>
        <taxon>Glossata</taxon>
        <taxon>Ditrysia</taxon>
        <taxon>Papilionoidea</taxon>
        <taxon>Papilionidae</taxon>
        <taxon>Parnassiinae</taxon>
        <taxon>Parnassini</taxon>
        <taxon>Parnassius</taxon>
        <taxon>Parnassius</taxon>
    </lineage>
</organism>
<dbReference type="EMBL" id="CAJQZP010000008">
    <property type="protein sequence ID" value="CAG4931016.1"/>
    <property type="molecule type" value="Genomic_DNA"/>
</dbReference>
<dbReference type="PANTHER" id="PTHR13235:SF2">
    <property type="entry name" value="SINGLE-STRAND SELECTIVE MONOFUNCTIONAL URACIL DNA GLYCOSYLASE"/>
    <property type="match status" value="1"/>
</dbReference>
<dbReference type="InterPro" id="IPR005122">
    <property type="entry name" value="Uracil-DNA_glycosylase-like"/>
</dbReference>
<accession>A0A8S3VZW6</accession>
<keyword evidence="5" id="KW-0238">DNA-binding</keyword>
<dbReference type="GO" id="GO:0006284">
    <property type="term" value="P:base-excision repair"/>
    <property type="evidence" value="ECO:0007669"/>
    <property type="project" value="InterPro"/>
</dbReference>
<feature type="domain" description="Uracil-DNA glycosylase-like" evidence="8">
    <location>
        <begin position="75"/>
        <end position="261"/>
    </location>
</feature>
<keyword evidence="10" id="KW-1185">Reference proteome</keyword>
<evidence type="ECO:0000256" key="1">
    <source>
        <dbReference type="ARBA" id="ARBA00004123"/>
    </source>
</evidence>
<keyword evidence="4" id="KW-0378">Hydrolase</keyword>
<dbReference type="FunFam" id="3.40.470.10:FF:000005">
    <property type="entry name" value="Single-strand selective monofunctional uracil DNA glycosylase"/>
    <property type="match status" value="1"/>
</dbReference>
<keyword evidence="3" id="KW-0227">DNA damage</keyword>
<evidence type="ECO:0000256" key="3">
    <source>
        <dbReference type="ARBA" id="ARBA00022763"/>
    </source>
</evidence>
<dbReference type="Pfam" id="PF03167">
    <property type="entry name" value="UDG"/>
    <property type="match status" value="1"/>
</dbReference>
<dbReference type="GO" id="GO:0005634">
    <property type="term" value="C:nucleus"/>
    <property type="evidence" value="ECO:0007669"/>
    <property type="project" value="UniProtKB-SubCell"/>
</dbReference>
<evidence type="ECO:0000256" key="6">
    <source>
        <dbReference type="ARBA" id="ARBA00023204"/>
    </source>
</evidence>
<comment type="caution">
    <text evidence="9">The sequence shown here is derived from an EMBL/GenBank/DDBJ whole genome shotgun (WGS) entry which is preliminary data.</text>
</comment>
<dbReference type="PANTHER" id="PTHR13235">
    <property type="entry name" value="SINGLE-STRAND SELECTIVE MONOFUNCTIONAL URACIL DNA GLYCOSYLASE"/>
    <property type="match status" value="1"/>
</dbReference>
<evidence type="ECO:0000256" key="2">
    <source>
        <dbReference type="ARBA" id="ARBA00007889"/>
    </source>
</evidence>
<dbReference type="GO" id="GO:0017065">
    <property type="term" value="F:single-strand selective uracil DNA N-glycosylase activity"/>
    <property type="evidence" value="ECO:0007669"/>
    <property type="project" value="InterPro"/>
</dbReference>
<evidence type="ECO:0000256" key="7">
    <source>
        <dbReference type="ARBA" id="ARBA00023242"/>
    </source>
</evidence>
<evidence type="ECO:0000313" key="9">
    <source>
        <dbReference type="EMBL" id="CAG4931016.1"/>
    </source>
</evidence>
<protein>
    <submittedName>
        <fullName evidence="9">(apollo) hypothetical protein</fullName>
    </submittedName>
</protein>
<evidence type="ECO:0000256" key="4">
    <source>
        <dbReference type="ARBA" id="ARBA00022801"/>
    </source>
</evidence>
<dbReference type="GO" id="GO:0003677">
    <property type="term" value="F:DNA binding"/>
    <property type="evidence" value="ECO:0007669"/>
    <property type="project" value="UniProtKB-KW"/>
</dbReference>
<dbReference type="CDD" id="cd19374">
    <property type="entry name" value="UDG-F3_SMUG1-like"/>
    <property type="match status" value="1"/>
</dbReference>
<reference evidence="9" key="1">
    <citation type="submission" date="2021-04" db="EMBL/GenBank/DDBJ databases">
        <authorList>
            <person name="Tunstrom K."/>
        </authorList>
    </citation>
    <scope>NUCLEOTIDE SEQUENCE</scope>
</reference>
<proteinExistence type="inferred from homology"/>
<dbReference type="AlphaFoldDB" id="A0A8S3VZW6"/>
<dbReference type="InterPro" id="IPR039134">
    <property type="entry name" value="SMUG1"/>
</dbReference>
<dbReference type="GO" id="GO:0000703">
    <property type="term" value="F:oxidized pyrimidine nucleobase lesion DNA N-glycosylase activity"/>
    <property type="evidence" value="ECO:0007669"/>
    <property type="project" value="TreeGrafter"/>
</dbReference>
<gene>
    <name evidence="9" type="ORF">PAPOLLO_LOCUS270</name>
</gene>
<keyword evidence="7" id="KW-0539">Nucleus</keyword>
<comment type="similarity">
    <text evidence="2">Belongs to the uracil-DNA glycosylase (UDG) superfamily. SMUG1 family.</text>
</comment>
<evidence type="ECO:0000256" key="5">
    <source>
        <dbReference type="ARBA" id="ARBA00023125"/>
    </source>
</evidence>
<name>A0A8S3VZW6_PARAO</name>
<sequence length="279" mass="32587">MDMEYREKEIVSAFFWGNSLNIESNRREDGLCDQFFSFIDELNNKLEKFQLPSAVKCVYNPTIYARYTFELYVRKYCNSMKPIMYFGMNPGPFGMSQTGVPFGEVSSVRDWLGIEGPVGKPPKEVETRPVRGFECPRTEISGKRFWGLLKEICGTPEKFFETSFVYNYLNQQWMKSNGCNLTPGDFKVSEMKALYEICDQTFIRVLELYKVQTIVAVGKFCETRAHKAIEQYLPSKSKTIKVLYLPHPSPRTVNNNDWDQKAKEYLTKYDLLKYYVDKD</sequence>
<comment type="subcellular location">
    <subcellularLocation>
        <location evidence="1">Nucleus</location>
    </subcellularLocation>
</comment>
<dbReference type="OrthoDB" id="408702at2759"/>
<dbReference type="Proteomes" id="UP000691718">
    <property type="component" value="Unassembled WGS sequence"/>
</dbReference>
<keyword evidence="6" id="KW-0234">DNA repair</keyword>
<evidence type="ECO:0000313" key="10">
    <source>
        <dbReference type="Proteomes" id="UP000691718"/>
    </source>
</evidence>
<evidence type="ECO:0000259" key="8">
    <source>
        <dbReference type="Pfam" id="PF03167"/>
    </source>
</evidence>